<keyword evidence="2" id="KW-1185">Reference proteome</keyword>
<protein>
    <submittedName>
        <fullName evidence="1">Uncharacterized protein</fullName>
    </submittedName>
</protein>
<name>A0A6N8FZI5_9CHRO</name>
<accession>A0A6N8FZI5</accession>
<organism evidence="1 2">
    <name type="scientific">Gloeocapsopsis dulcis AAB1 = 1H9</name>
    <dbReference type="NCBI Taxonomy" id="1433147"/>
    <lineage>
        <taxon>Bacteria</taxon>
        <taxon>Bacillati</taxon>
        <taxon>Cyanobacteriota</taxon>
        <taxon>Cyanophyceae</taxon>
        <taxon>Oscillatoriophycideae</taxon>
        <taxon>Chroococcales</taxon>
        <taxon>Chroococcaceae</taxon>
        <taxon>Gloeocapsopsis</taxon>
        <taxon>Gloeocapsopsis dulcis</taxon>
    </lineage>
</organism>
<dbReference type="AlphaFoldDB" id="A0A6N8FZI5"/>
<comment type="caution">
    <text evidence="1">The sequence shown here is derived from an EMBL/GenBank/DDBJ whole genome shotgun (WGS) entry which is preliminary data.</text>
</comment>
<dbReference type="Proteomes" id="UP000441797">
    <property type="component" value="Unassembled WGS sequence"/>
</dbReference>
<sequence>MPGKRSNRKNVPRFYCPYCERRLWRLGSPKYFLFYTGALEIQRNVANMPRQSAVELAAKGVYVDNNAWIEEFLCGEHGKLWMKLCRKPDSKLNVSLATSHDWQKTTRTIHPETPNPSVGEFTYRMSRQASTKLIYSRD</sequence>
<evidence type="ECO:0000313" key="2">
    <source>
        <dbReference type="Proteomes" id="UP000441797"/>
    </source>
</evidence>
<evidence type="ECO:0000313" key="1">
    <source>
        <dbReference type="EMBL" id="MUL38269.1"/>
    </source>
</evidence>
<dbReference type="OrthoDB" id="423480at2"/>
<dbReference type="RefSeq" id="WP_105217978.1">
    <property type="nucleotide sequence ID" value="NZ_CAWNSU010000061.1"/>
</dbReference>
<dbReference type="EMBL" id="NAPY01000035">
    <property type="protein sequence ID" value="MUL38269.1"/>
    <property type="molecule type" value="Genomic_DNA"/>
</dbReference>
<reference evidence="1 2" key="1">
    <citation type="journal article" date="2019" name="Front. Microbiol.">
        <title>Genomic Features for Desiccation Tolerance and Sugar Biosynthesis in the Extremophile Gloeocapsopsis sp. UTEX B3054.</title>
        <authorList>
            <person name="Urrejola C."/>
            <person name="Alcorta J."/>
            <person name="Salas L."/>
            <person name="Vasquez M."/>
            <person name="Polz M.F."/>
            <person name="Vicuna R."/>
            <person name="Diez B."/>
        </authorList>
    </citation>
    <scope>NUCLEOTIDE SEQUENCE [LARGE SCALE GENOMIC DNA]</scope>
    <source>
        <strain evidence="1 2">1H9</strain>
    </source>
</reference>
<gene>
    <name evidence="1" type="ORF">BWI75_18515</name>
</gene>
<proteinExistence type="predicted"/>